<dbReference type="EMBL" id="LT670849">
    <property type="protein sequence ID" value="SHN86713.1"/>
    <property type="molecule type" value="Genomic_DNA"/>
</dbReference>
<dbReference type="Pfam" id="PF00941">
    <property type="entry name" value="FAD_binding_5"/>
    <property type="match status" value="1"/>
</dbReference>
<accession>A0A1M7UUQ4</accession>
<keyword evidence="6" id="KW-1185">Reference proteome</keyword>
<dbReference type="SUPFAM" id="SSF55447">
    <property type="entry name" value="CO dehydrogenase flavoprotein C-terminal domain-like"/>
    <property type="match status" value="1"/>
</dbReference>
<protein>
    <submittedName>
        <fullName evidence="5">Carbon-monoxide dehydrogenase medium subunit</fullName>
    </submittedName>
</protein>
<dbReference type="PANTHER" id="PTHR42659">
    <property type="entry name" value="XANTHINE DEHYDROGENASE SUBUNIT C-RELATED"/>
    <property type="match status" value="1"/>
</dbReference>
<dbReference type="Gene3D" id="3.30.465.10">
    <property type="match status" value="1"/>
</dbReference>
<dbReference type="InterPro" id="IPR005107">
    <property type="entry name" value="CO_DH_flav_C"/>
</dbReference>
<dbReference type="InterPro" id="IPR016167">
    <property type="entry name" value="FAD-bd_PCMH_sub1"/>
</dbReference>
<dbReference type="InterPro" id="IPR016166">
    <property type="entry name" value="FAD-bd_PCMH"/>
</dbReference>
<dbReference type="Pfam" id="PF03450">
    <property type="entry name" value="CO_deh_flav_C"/>
    <property type="match status" value="1"/>
</dbReference>
<feature type="domain" description="FAD-binding PCMH-type" evidence="4">
    <location>
        <begin position="1"/>
        <end position="177"/>
    </location>
</feature>
<keyword evidence="1" id="KW-0285">Flavoprotein</keyword>
<dbReference type="SMART" id="SM01092">
    <property type="entry name" value="CO_deh_flav_C"/>
    <property type="match status" value="1"/>
</dbReference>
<dbReference type="GO" id="GO:0016491">
    <property type="term" value="F:oxidoreductase activity"/>
    <property type="evidence" value="ECO:0007669"/>
    <property type="project" value="UniProtKB-KW"/>
</dbReference>
<proteinExistence type="predicted"/>
<reference evidence="6" key="1">
    <citation type="submission" date="2016-11" db="EMBL/GenBank/DDBJ databases">
        <authorList>
            <person name="Varghese N."/>
            <person name="Submissions S."/>
        </authorList>
    </citation>
    <scope>NUCLEOTIDE SEQUENCE [LARGE SCALE GENOMIC DNA]</scope>
    <source>
        <strain evidence="6">GAS401</strain>
    </source>
</reference>
<dbReference type="AlphaFoldDB" id="A0A1M7UUQ4"/>
<sequence length="284" mass="30558">MKPASFKYFRPGSVSEALALLSENQDDCKILAGGQSLVPAMNFRLLRPSIIIDINELKELSAIGAKDQSVSIGALTRHAAFHRDIAAGPLGRLLTKVVRHIAHFPIRQRGTFGGSLAHADPAAEWCLVATTLGAQIVARSSRGERVIASREFFKGTFTTALAADEILSEIRLPMMADDWRTGFNEFSRRAGDFALGMALAALRIESGVVTEARLGIGGVSDRAIRLEKLEQSLVGKPASPQTFDAIAQEAREAVIPTADIHASAEYRRDLIATVVKRALSEAAA</sequence>
<evidence type="ECO:0000259" key="4">
    <source>
        <dbReference type="PROSITE" id="PS51387"/>
    </source>
</evidence>
<dbReference type="InterPro" id="IPR002346">
    <property type="entry name" value="Mopterin_DH_FAD-bd"/>
</dbReference>
<dbReference type="InterPro" id="IPR051312">
    <property type="entry name" value="Diverse_Substr_Oxidored"/>
</dbReference>
<dbReference type="PROSITE" id="PS51387">
    <property type="entry name" value="FAD_PCMH"/>
    <property type="match status" value="1"/>
</dbReference>
<dbReference type="PANTHER" id="PTHR42659:SF2">
    <property type="entry name" value="XANTHINE DEHYDROGENASE SUBUNIT C-RELATED"/>
    <property type="match status" value="1"/>
</dbReference>
<evidence type="ECO:0000256" key="3">
    <source>
        <dbReference type="ARBA" id="ARBA00023002"/>
    </source>
</evidence>
<name>A0A1M7UUQ4_9BRAD</name>
<dbReference type="Gene3D" id="3.30.43.10">
    <property type="entry name" value="Uridine Diphospho-n-acetylenolpyruvylglucosamine Reductase, domain 2"/>
    <property type="match status" value="1"/>
</dbReference>
<evidence type="ECO:0000256" key="1">
    <source>
        <dbReference type="ARBA" id="ARBA00022630"/>
    </source>
</evidence>
<dbReference type="InterPro" id="IPR036318">
    <property type="entry name" value="FAD-bd_PCMH-like_sf"/>
</dbReference>
<gene>
    <name evidence="5" type="ORF">SAMN05444170_6787</name>
</gene>
<dbReference type="Gene3D" id="3.30.390.50">
    <property type="entry name" value="CO dehydrogenase flavoprotein, C-terminal domain"/>
    <property type="match status" value="1"/>
</dbReference>
<keyword evidence="3" id="KW-0560">Oxidoreductase</keyword>
<organism evidence="5 6">
    <name type="scientific">Bradyrhizobium erythrophlei</name>
    <dbReference type="NCBI Taxonomy" id="1437360"/>
    <lineage>
        <taxon>Bacteria</taxon>
        <taxon>Pseudomonadati</taxon>
        <taxon>Pseudomonadota</taxon>
        <taxon>Alphaproteobacteria</taxon>
        <taxon>Hyphomicrobiales</taxon>
        <taxon>Nitrobacteraceae</taxon>
        <taxon>Bradyrhizobium</taxon>
    </lineage>
</organism>
<dbReference type="RefSeq" id="WP_072824709.1">
    <property type="nucleotide sequence ID" value="NZ_LT670849.1"/>
</dbReference>
<keyword evidence="2" id="KW-0274">FAD</keyword>
<dbReference type="InterPro" id="IPR036683">
    <property type="entry name" value="CO_DH_flav_C_dom_sf"/>
</dbReference>
<dbReference type="SUPFAM" id="SSF56176">
    <property type="entry name" value="FAD-binding/transporter-associated domain-like"/>
    <property type="match status" value="1"/>
</dbReference>
<dbReference type="GO" id="GO:0071949">
    <property type="term" value="F:FAD binding"/>
    <property type="evidence" value="ECO:0007669"/>
    <property type="project" value="InterPro"/>
</dbReference>
<evidence type="ECO:0000313" key="6">
    <source>
        <dbReference type="Proteomes" id="UP000184096"/>
    </source>
</evidence>
<dbReference type="OrthoDB" id="9793944at2"/>
<dbReference type="InterPro" id="IPR016169">
    <property type="entry name" value="FAD-bd_PCMH_sub2"/>
</dbReference>
<evidence type="ECO:0000256" key="2">
    <source>
        <dbReference type="ARBA" id="ARBA00022827"/>
    </source>
</evidence>
<dbReference type="Proteomes" id="UP000184096">
    <property type="component" value="Chromosome I"/>
</dbReference>
<evidence type="ECO:0000313" key="5">
    <source>
        <dbReference type="EMBL" id="SHN86713.1"/>
    </source>
</evidence>